<accession>A0ABV4GPU3</accession>
<evidence type="ECO:0000256" key="1">
    <source>
        <dbReference type="SAM" id="SignalP"/>
    </source>
</evidence>
<comment type="caution">
    <text evidence="2">The sequence shown here is derived from an EMBL/GenBank/DDBJ whole genome shotgun (WGS) entry which is preliminary data.</text>
</comment>
<proteinExistence type="predicted"/>
<keyword evidence="1" id="KW-0732">Signal</keyword>
<sequence>MKLRSRFVLAGVGLLVVIAPAQSQSQRVLIEQGSGGLRQEGWVRVQTSINFFVAGPSGDSDEAQKLRERARRSVYEMAARECDLLREVLARDCRMESVNTNVNRQFGQQQTEGFNISGTMAFQITLK</sequence>
<evidence type="ECO:0000313" key="2">
    <source>
        <dbReference type="EMBL" id="MEY9473958.1"/>
    </source>
</evidence>
<dbReference type="Proteomes" id="UP001565474">
    <property type="component" value="Unassembled WGS sequence"/>
</dbReference>
<organism evidence="2 3">
    <name type="scientific">Bradyrhizobium yuanmingense</name>
    <dbReference type="NCBI Taxonomy" id="108015"/>
    <lineage>
        <taxon>Bacteria</taxon>
        <taxon>Pseudomonadati</taxon>
        <taxon>Pseudomonadota</taxon>
        <taxon>Alphaproteobacteria</taxon>
        <taxon>Hyphomicrobiales</taxon>
        <taxon>Nitrobacteraceae</taxon>
        <taxon>Bradyrhizobium</taxon>
    </lineage>
</organism>
<feature type="chain" id="PRO_5046711575" description="UrcA family protein" evidence="1">
    <location>
        <begin position="24"/>
        <end position="127"/>
    </location>
</feature>
<gene>
    <name evidence="2" type="ORF">ABH992_006357</name>
</gene>
<reference evidence="2 3" key="1">
    <citation type="submission" date="2024-07" db="EMBL/GenBank/DDBJ databases">
        <title>Genomic Encyclopedia of Type Strains, Phase V (KMG-V): Genome sequencing to study the core and pangenomes of soil and plant-associated prokaryotes.</title>
        <authorList>
            <person name="Whitman W."/>
        </authorList>
    </citation>
    <scope>NUCLEOTIDE SEQUENCE [LARGE SCALE GENOMIC DNA]</scope>
    <source>
        <strain evidence="2 3">USDA 222</strain>
    </source>
</reference>
<evidence type="ECO:0008006" key="4">
    <source>
        <dbReference type="Google" id="ProtNLM"/>
    </source>
</evidence>
<dbReference type="EMBL" id="JBGBZN010000002">
    <property type="protein sequence ID" value="MEY9473958.1"/>
    <property type="molecule type" value="Genomic_DNA"/>
</dbReference>
<feature type="signal peptide" evidence="1">
    <location>
        <begin position="1"/>
        <end position="23"/>
    </location>
</feature>
<evidence type="ECO:0000313" key="3">
    <source>
        <dbReference type="Proteomes" id="UP001565474"/>
    </source>
</evidence>
<name>A0ABV4GPU3_9BRAD</name>
<dbReference type="RefSeq" id="WP_036043478.1">
    <property type="nucleotide sequence ID" value="NZ_JBGBYD010000002.1"/>
</dbReference>
<keyword evidence="3" id="KW-1185">Reference proteome</keyword>
<protein>
    <recommendedName>
        <fullName evidence="4">UrcA family protein</fullName>
    </recommendedName>
</protein>